<evidence type="ECO:0000256" key="5">
    <source>
        <dbReference type="ARBA" id="ARBA00022741"/>
    </source>
</evidence>
<keyword evidence="11" id="KW-1185">Reference proteome</keyword>
<dbReference type="GO" id="GO:0000155">
    <property type="term" value="F:phosphorelay sensor kinase activity"/>
    <property type="evidence" value="ECO:0007669"/>
    <property type="project" value="InterPro"/>
</dbReference>
<dbReference type="InterPro" id="IPR003661">
    <property type="entry name" value="HisK_dim/P_dom"/>
</dbReference>
<dbReference type="InterPro" id="IPR036097">
    <property type="entry name" value="HisK_dim/P_sf"/>
</dbReference>
<evidence type="ECO:0000256" key="6">
    <source>
        <dbReference type="ARBA" id="ARBA00022777"/>
    </source>
</evidence>
<comment type="catalytic activity">
    <reaction evidence="1">
        <text>ATP + protein L-histidine = ADP + protein N-phospho-L-histidine.</text>
        <dbReference type="EC" id="2.7.13.3"/>
    </reaction>
</comment>
<dbReference type="Pfam" id="PF00512">
    <property type="entry name" value="HisKA"/>
    <property type="match status" value="1"/>
</dbReference>
<dbReference type="CDD" id="cd00082">
    <property type="entry name" value="HisKA"/>
    <property type="match status" value="1"/>
</dbReference>
<keyword evidence="7" id="KW-0067">ATP-binding</keyword>
<dbReference type="InterPro" id="IPR035965">
    <property type="entry name" value="PAS-like_dom_sf"/>
</dbReference>
<keyword evidence="5" id="KW-0547">Nucleotide-binding</keyword>
<dbReference type="PROSITE" id="PS50109">
    <property type="entry name" value="HIS_KIN"/>
    <property type="match status" value="1"/>
</dbReference>
<comment type="caution">
    <text evidence="10">The sequence shown here is derived from an EMBL/GenBank/DDBJ whole genome shotgun (WGS) entry which is preliminary data.</text>
</comment>
<evidence type="ECO:0000256" key="1">
    <source>
        <dbReference type="ARBA" id="ARBA00000085"/>
    </source>
</evidence>
<proteinExistence type="predicted"/>
<evidence type="ECO:0000313" key="11">
    <source>
        <dbReference type="Proteomes" id="UP000290092"/>
    </source>
</evidence>
<dbReference type="SUPFAM" id="SSF47384">
    <property type="entry name" value="Homodimeric domain of signal transducing histidine kinase"/>
    <property type="match status" value="1"/>
</dbReference>
<dbReference type="PRINTS" id="PR00344">
    <property type="entry name" value="BCTRLSENSOR"/>
</dbReference>
<evidence type="ECO:0000256" key="7">
    <source>
        <dbReference type="ARBA" id="ARBA00022840"/>
    </source>
</evidence>
<dbReference type="InterPro" id="IPR003594">
    <property type="entry name" value="HATPase_dom"/>
</dbReference>
<evidence type="ECO:0000256" key="3">
    <source>
        <dbReference type="ARBA" id="ARBA00022553"/>
    </source>
</evidence>
<keyword evidence="8" id="KW-0902">Two-component regulatory system</keyword>
<protein>
    <recommendedName>
        <fullName evidence="2">histidine kinase</fullName>
        <ecNumber evidence="2">2.7.13.3</ecNumber>
    </recommendedName>
</protein>
<evidence type="ECO:0000313" key="10">
    <source>
        <dbReference type="EMBL" id="RXK15676.1"/>
    </source>
</evidence>
<dbReference type="GO" id="GO:0005524">
    <property type="term" value="F:ATP binding"/>
    <property type="evidence" value="ECO:0007669"/>
    <property type="project" value="UniProtKB-KW"/>
</dbReference>
<dbReference type="InterPro" id="IPR000014">
    <property type="entry name" value="PAS"/>
</dbReference>
<dbReference type="Gene3D" id="1.10.287.130">
    <property type="match status" value="1"/>
</dbReference>
<dbReference type="AlphaFoldDB" id="A0AAX2AJN3"/>
<dbReference type="Gene3D" id="3.30.565.10">
    <property type="entry name" value="Histidine kinase-like ATPase, C-terminal domain"/>
    <property type="match status" value="1"/>
</dbReference>
<organism evidence="10 11">
    <name type="scientific">Malaciobacter mytili LMG 24559</name>
    <dbReference type="NCBI Taxonomy" id="1032238"/>
    <lineage>
        <taxon>Bacteria</taxon>
        <taxon>Pseudomonadati</taxon>
        <taxon>Campylobacterota</taxon>
        <taxon>Epsilonproteobacteria</taxon>
        <taxon>Campylobacterales</taxon>
        <taxon>Arcobacteraceae</taxon>
        <taxon>Malaciobacter</taxon>
    </lineage>
</organism>
<dbReference type="RefSeq" id="WP_114842123.1">
    <property type="nucleotide sequence ID" value="NZ_CP031219.1"/>
</dbReference>
<dbReference type="InterPro" id="IPR005467">
    <property type="entry name" value="His_kinase_dom"/>
</dbReference>
<accession>A0AAX2AJN3</accession>
<evidence type="ECO:0000256" key="4">
    <source>
        <dbReference type="ARBA" id="ARBA00022679"/>
    </source>
</evidence>
<dbReference type="InterPro" id="IPR036890">
    <property type="entry name" value="HATPase_C_sf"/>
</dbReference>
<dbReference type="EC" id="2.7.13.3" evidence="2"/>
<dbReference type="SMART" id="SM00387">
    <property type="entry name" value="HATPase_c"/>
    <property type="match status" value="1"/>
</dbReference>
<dbReference type="SMART" id="SM00091">
    <property type="entry name" value="PAS"/>
    <property type="match status" value="2"/>
</dbReference>
<dbReference type="SUPFAM" id="SSF55785">
    <property type="entry name" value="PYP-like sensor domain (PAS domain)"/>
    <property type="match status" value="2"/>
</dbReference>
<dbReference type="PANTHER" id="PTHR43065">
    <property type="entry name" value="SENSOR HISTIDINE KINASE"/>
    <property type="match status" value="1"/>
</dbReference>
<evidence type="ECO:0000256" key="2">
    <source>
        <dbReference type="ARBA" id="ARBA00012438"/>
    </source>
</evidence>
<feature type="domain" description="Histidine kinase" evidence="9">
    <location>
        <begin position="272"/>
        <end position="495"/>
    </location>
</feature>
<dbReference type="EMBL" id="NXID01000023">
    <property type="protein sequence ID" value="RXK15676.1"/>
    <property type="molecule type" value="Genomic_DNA"/>
</dbReference>
<gene>
    <name evidence="10" type="ORF">CP985_07130</name>
</gene>
<name>A0AAX2AJN3_9BACT</name>
<sequence>MAFKKFDFICNTVDNGVIILDKELNVYFWNNWLESRTNIKADEIIKNNLIDFFPEINKKTLQRKIKASLALNSSTFYHTGINKYLLTIELSKVTNKVFDNMQQGVTITPYDKEKGLVVLYIYDNTLLCEINYELEKTKNHLEDSLEEINLILNATLEAIFLFENDKCVNANKIALDLFNYSSKEEIINKEISEFINKDSLKNLKYLDDKAIETIMSTKEKNKFPALIKIKDTKLKNKHFKILTVVNLTELKEKDKLLLEQTKMAALGEMIGNIAHQWRQPLSTISTAASGIKMHKELDILTDNIFDESIEAIIRNSKHLSQTIDDFRDFLRGDKKKVKFDIKENLLKNILILEGMLKNQSIELIITCNESIVIKSFPNELTQAFLNIINNSKDAFLDKEIDINERFIFIDIYVKRNKVIIEVKDNADGIKEDIIDKIFEPYFTTKHKDVGTGLGLYMTHQLIEISMHGKIYAKNIEYNYKNKTYKGANFIIELPL</sequence>
<keyword evidence="3" id="KW-0597">Phosphoprotein</keyword>
<dbReference type="KEGG" id="amyt:AMYT_1704"/>
<dbReference type="SUPFAM" id="SSF55874">
    <property type="entry name" value="ATPase domain of HSP90 chaperone/DNA topoisomerase II/histidine kinase"/>
    <property type="match status" value="1"/>
</dbReference>
<dbReference type="Pfam" id="PF13426">
    <property type="entry name" value="PAS_9"/>
    <property type="match status" value="2"/>
</dbReference>
<dbReference type="Pfam" id="PF02518">
    <property type="entry name" value="HATPase_c"/>
    <property type="match status" value="1"/>
</dbReference>
<dbReference type="InterPro" id="IPR004358">
    <property type="entry name" value="Sig_transdc_His_kin-like_C"/>
</dbReference>
<dbReference type="PANTHER" id="PTHR43065:SF46">
    <property type="entry name" value="C4-DICARBOXYLATE TRANSPORT SENSOR PROTEIN DCTB"/>
    <property type="match status" value="1"/>
</dbReference>
<evidence type="ECO:0000259" key="9">
    <source>
        <dbReference type="PROSITE" id="PS50109"/>
    </source>
</evidence>
<keyword evidence="6 10" id="KW-0418">Kinase</keyword>
<dbReference type="Gene3D" id="3.30.450.20">
    <property type="entry name" value="PAS domain"/>
    <property type="match status" value="2"/>
</dbReference>
<keyword evidence="4" id="KW-0808">Transferase</keyword>
<dbReference type="SMART" id="SM00388">
    <property type="entry name" value="HisKA"/>
    <property type="match status" value="1"/>
</dbReference>
<dbReference type="Proteomes" id="UP000290092">
    <property type="component" value="Unassembled WGS sequence"/>
</dbReference>
<reference evidence="10 11" key="1">
    <citation type="submission" date="2017-09" db="EMBL/GenBank/DDBJ databases">
        <title>Genomics of the genus Arcobacter.</title>
        <authorList>
            <person name="Perez-Cataluna A."/>
            <person name="Figueras M.J."/>
            <person name="Salas-Masso N."/>
        </authorList>
    </citation>
    <scope>NUCLEOTIDE SEQUENCE [LARGE SCALE GENOMIC DNA]</scope>
    <source>
        <strain evidence="10 11">CECT 7386</strain>
    </source>
</reference>
<evidence type="ECO:0000256" key="8">
    <source>
        <dbReference type="ARBA" id="ARBA00023012"/>
    </source>
</evidence>